<reference evidence="3" key="1">
    <citation type="journal article" date="2019" name="Int. J. Syst. Evol. Microbiol.">
        <title>The Global Catalogue of Microorganisms (GCM) 10K type strain sequencing project: providing services to taxonomists for standard genome sequencing and annotation.</title>
        <authorList>
            <consortium name="The Broad Institute Genomics Platform"/>
            <consortium name="The Broad Institute Genome Sequencing Center for Infectious Disease"/>
            <person name="Wu L."/>
            <person name="Ma J."/>
        </authorList>
    </citation>
    <scope>NUCLEOTIDE SEQUENCE [LARGE SCALE GENOMIC DNA]</scope>
    <source>
        <strain evidence="3">CGMCC 1.10992</strain>
    </source>
</reference>
<dbReference type="RefSeq" id="WP_345341067.1">
    <property type="nucleotide sequence ID" value="NZ_BAABLI010000017.1"/>
</dbReference>
<accession>A0ABW4XLT7</accession>
<protein>
    <submittedName>
        <fullName evidence="2">Uncharacterized protein</fullName>
    </submittedName>
</protein>
<dbReference type="Proteomes" id="UP001597380">
    <property type="component" value="Unassembled WGS sequence"/>
</dbReference>
<sequence>MKQILISIAALLAASFSAQAETISLKSCAAIDHPVERLACYDTLAGRLPAETANAPEKVVPAPGTEVASELPDAPAVVPAEPIPATVVPAAPAPTPTVEPAPDAEAIFGLEHKQKPKEERPDELQLKWTKKKKDAYGKWIVTLENGQVWRQTDSTRFSFKNTDQWVIIARGAVGGFFLGEPDRNKRIRVKRVK</sequence>
<dbReference type="EMBL" id="JBHUHT010000011">
    <property type="protein sequence ID" value="MFD2096078.1"/>
    <property type="molecule type" value="Genomic_DNA"/>
</dbReference>
<organism evidence="2 3">
    <name type="scientific">Corallincola platygyrae</name>
    <dbReference type="NCBI Taxonomy" id="1193278"/>
    <lineage>
        <taxon>Bacteria</taxon>
        <taxon>Pseudomonadati</taxon>
        <taxon>Pseudomonadota</taxon>
        <taxon>Gammaproteobacteria</taxon>
        <taxon>Alteromonadales</taxon>
        <taxon>Psychromonadaceae</taxon>
        <taxon>Corallincola</taxon>
    </lineage>
</organism>
<keyword evidence="1" id="KW-0732">Signal</keyword>
<feature type="chain" id="PRO_5047502393" evidence="1">
    <location>
        <begin position="21"/>
        <end position="193"/>
    </location>
</feature>
<gene>
    <name evidence="2" type="ORF">ACFSJ3_08785</name>
</gene>
<evidence type="ECO:0000256" key="1">
    <source>
        <dbReference type="SAM" id="SignalP"/>
    </source>
</evidence>
<evidence type="ECO:0000313" key="3">
    <source>
        <dbReference type="Proteomes" id="UP001597380"/>
    </source>
</evidence>
<comment type="caution">
    <text evidence="2">The sequence shown here is derived from an EMBL/GenBank/DDBJ whole genome shotgun (WGS) entry which is preliminary data.</text>
</comment>
<proteinExistence type="predicted"/>
<name>A0ABW4XLT7_9GAMM</name>
<feature type="signal peptide" evidence="1">
    <location>
        <begin position="1"/>
        <end position="20"/>
    </location>
</feature>
<evidence type="ECO:0000313" key="2">
    <source>
        <dbReference type="EMBL" id="MFD2096078.1"/>
    </source>
</evidence>
<keyword evidence="3" id="KW-1185">Reference proteome</keyword>